<dbReference type="GO" id="GO:0047443">
    <property type="term" value="F:4-hydroxy-4-methyl-2-oxoglutarate aldolase activity"/>
    <property type="evidence" value="ECO:0007669"/>
    <property type="project" value="UniProtKB-EC"/>
</dbReference>
<gene>
    <name evidence="14" type="primary">hxlA</name>
    <name evidence="14" type="ORF">GCM10018781_76020</name>
</gene>
<protein>
    <recommendedName>
        <fullName evidence="7">Putative 4-hydroxy-4-methyl-2-oxoglutarate aldolase</fullName>
        <ecNumber evidence="6">4.1.1.112</ecNumber>
        <ecNumber evidence="5">4.1.3.17</ecNumber>
    </recommendedName>
    <alternativeName>
        <fullName evidence="11">Oxaloacetate decarboxylase</fullName>
    </alternativeName>
    <alternativeName>
        <fullName evidence="9">Regulator of ribonuclease activity homolog</fullName>
    </alternativeName>
    <alternativeName>
        <fullName evidence="10">RraA-like protein</fullName>
    </alternativeName>
</protein>
<dbReference type="EC" id="4.1.1.112" evidence="6"/>
<comment type="cofactor">
    <cofactor evidence="2">
        <name>a divalent metal cation</name>
        <dbReference type="ChEBI" id="CHEBI:60240"/>
    </cofactor>
</comment>
<reference evidence="14" key="2">
    <citation type="submission" date="2020-09" db="EMBL/GenBank/DDBJ databases">
        <authorList>
            <person name="Sun Q."/>
            <person name="Ohkuma M."/>
        </authorList>
    </citation>
    <scope>NUCLEOTIDE SEQUENCE</scope>
    <source>
        <strain evidence="14">JCM 4646</strain>
    </source>
</reference>
<feature type="binding site" evidence="13">
    <location>
        <begin position="94"/>
        <end position="97"/>
    </location>
    <ligand>
        <name>substrate</name>
    </ligand>
</feature>
<accession>A0A918YUP2</accession>
<evidence type="ECO:0000256" key="12">
    <source>
        <dbReference type="ARBA" id="ARBA00047973"/>
    </source>
</evidence>
<evidence type="ECO:0000256" key="8">
    <source>
        <dbReference type="ARBA" id="ARBA00025046"/>
    </source>
</evidence>
<evidence type="ECO:0000256" key="4">
    <source>
        <dbReference type="ARBA" id="ARBA00011233"/>
    </source>
</evidence>
<comment type="caution">
    <text evidence="14">The sequence shown here is derived from an EMBL/GenBank/DDBJ whole genome shotgun (WGS) entry which is preliminary data.</text>
</comment>
<comment type="function">
    <text evidence="8">Catalyzes the aldol cleavage of 4-hydroxy-4-methyl-2-oxoglutarate (HMG) into 2 molecules of pyruvate. Also contains a secondary oxaloacetate (OAA) decarboxylase activity due to the common pyruvate enolate transition state formed following C-C bond cleavage in the retro-aldol and decarboxylation reactions.</text>
</comment>
<dbReference type="GO" id="GO:0032259">
    <property type="term" value="P:methylation"/>
    <property type="evidence" value="ECO:0007669"/>
    <property type="project" value="UniProtKB-KW"/>
</dbReference>
<dbReference type="GO" id="GO:0046872">
    <property type="term" value="F:metal ion binding"/>
    <property type="evidence" value="ECO:0007669"/>
    <property type="project" value="UniProtKB-KW"/>
</dbReference>
<evidence type="ECO:0000256" key="6">
    <source>
        <dbReference type="ARBA" id="ARBA00012947"/>
    </source>
</evidence>
<feature type="binding site" evidence="13">
    <location>
        <position position="117"/>
    </location>
    <ligand>
        <name>Mg(2+)</name>
        <dbReference type="ChEBI" id="CHEBI:18420"/>
    </ligand>
</feature>
<evidence type="ECO:0000256" key="5">
    <source>
        <dbReference type="ARBA" id="ARBA00012213"/>
    </source>
</evidence>
<evidence type="ECO:0000313" key="15">
    <source>
        <dbReference type="Proteomes" id="UP000617734"/>
    </source>
</evidence>
<dbReference type="GO" id="GO:0008168">
    <property type="term" value="F:methyltransferase activity"/>
    <property type="evidence" value="ECO:0007669"/>
    <property type="project" value="UniProtKB-KW"/>
</dbReference>
<evidence type="ECO:0000256" key="1">
    <source>
        <dbReference type="ARBA" id="ARBA00001342"/>
    </source>
</evidence>
<dbReference type="InterPro" id="IPR036704">
    <property type="entry name" value="RraA/RraA-like_sf"/>
</dbReference>
<reference evidence="14" key="1">
    <citation type="journal article" date="2014" name="Int. J. Syst. Evol. Microbiol.">
        <title>Complete genome sequence of Corynebacterium casei LMG S-19264T (=DSM 44701T), isolated from a smear-ripened cheese.</title>
        <authorList>
            <consortium name="US DOE Joint Genome Institute (JGI-PGF)"/>
            <person name="Walter F."/>
            <person name="Albersmeier A."/>
            <person name="Kalinowski J."/>
            <person name="Ruckert C."/>
        </authorList>
    </citation>
    <scope>NUCLEOTIDE SEQUENCE</scope>
    <source>
        <strain evidence="14">JCM 4646</strain>
    </source>
</reference>
<dbReference type="PANTHER" id="PTHR33254">
    <property type="entry name" value="4-HYDROXY-4-METHYL-2-OXOGLUTARATE ALDOLASE 3-RELATED"/>
    <property type="match status" value="1"/>
</dbReference>
<comment type="cofactor">
    <cofactor evidence="13">
        <name>Mg(2+)</name>
        <dbReference type="ChEBI" id="CHEBI:18420"/>
    </cofactor>
</comment>
<dbReference type="Gene3D" id="3.50.30.40">
    <property type="entry name" value="Ribonuclease E inhibitor RraA/RraA-like"/>
    <property type="match status" value="1"/>
</dbReference>
<evidence type="ECO:0000256" key="2">
    <source>
        <dbReference type="ARBA" id="ARBA00001968"/>
    </source>
</evidence>
<evidence type="ECO:0000256" key="13">
    <source>
        <dbReference type="PIRSR" id="PIRSR605493-1"/>
    </source>
</evidence>
<evidence type="ECO:0000256" key="9">
    <source>
        <dbReference type="ARBA" id="ARBA00029596"/>
    </source>
</evidence>
<dbReference type="GO" id="GO:0008948">
    <property type="term" value="F:oxaloacetate decarboxylase activity"/>
    <property type="evidence" value="ECO:0007669"/>
    <property type="project" value="UniProtKB-EC"/>
</dbReference>
<dbReference type="EC" id="4.1.3.17" evidence="5"/>
<feature type="binding site" evidence="13">
    <location>
        <position position="116"/>
    </location>
    <ligand>
        <name>substrate</name>
    </ligand>
</feature>
<organism evidence="14 15">
    <name type="scientific">Kitasatospora indigofera</name>
    <dbReference type="NCBI Taxonomy" id="67307"/>
    <lineage>
        <taxon>Bacteria</taxon>
        <taxon>Bacillati</taxon>
        <taxon>Actinomycetota</taxon>
        <taxon>Actinomycetes</taxon>
        <taxon>Kitasatosporales</taxon>
        <taxon>Streptomycetaceae</taxon>
        <taxon>Kitasatospora</taxon>
    </lineage>
</organism>
<comment type="catalytic activity">
    <reaction evidence="12">
        <text>oxaloacetate + H(+) = pyruvate + CO2</text>
        <dbReference type="Rhea" id="RHEA:15641"/>
        <dbReference type="ChEBI" id="CHEBI:15361"/>
        <dbReference type="ChEBI" id="CHEBI:15378"/>
        <dbReference type="ChEBI" id="CHEBI:16452"/>
        <dbReference type="ChEBI" id="CHEBI:16526"/>
        <dbReference type="EC" id="4.1.1.112"/>
    </reaction>
</comment>
<name>A0A918YUP2_9ACTN</name>
<dbReference type="CDD" id="cd16841">
    <property type="entry name" value="RraA_family"/>
    <property type="match status" value="1"/>
</dbReference>
<dbReference type="Pfam" id="PF03737">
    <property type="entry name" value="RraA-like"/>
    <property type="match status" value="1"/>
</dbReference>
<evidence type="ECO:0000256" key="10">
    <source>
        <dbReference type="ARBA" id="ARBA00030169"/>
    </source>
</evidence>
<keyword evidence="13" id="KW-0460">Magnesium</keyword>
<evidence type="ECO:0000313" key="14">
    <source>
        <dbReference type="EMBL" id="GHE25065.1"/>
    </source>
</evidence>
<comment type="similarity">
    <text evidence="3">Belongs to the class II aldolase/RraA-like family.</text>
</comment>
<sequence>MSDRSPAVETSALSALAALSTAHLADACVRLGLEVRCGPSELTAVDGGMRCAGRVLPVRHVGSVDIFFEALEFARPDDVLVIDNGGRLDEACIGDLVVLEVQRAGLAGIVVWGLHRDTRDLLRIGLPVFTLGATPAGPLQVGGRLPDGLERARVGPWTVTTADVAVGDGDGVIFLPGERTREIVAAAEAIRDVEERQAAAMRAGTSLRRQTGFADYLAARAADPALTFREHLRATGGAIEE</sequence>
<dbReference type="SUPFAM" id="SSF89562">
    <property type="entry name" value="RraA-like"/>
    <property type="match status" value="1"/>
</dbReference>
<keyword evidence="14" id="KW-0489">Methyltransferase</keyword>
<keyword evidence="13" id="KW-0479">Metal-binding</keyword>
<keyword evidence="15" id="KW-1185">Reference proteome</keyword>
<comment type="subunit">
    <text evidence="4">Homotrimer.</text>
</comment>
<dbReference type="EMBL" id="BNBO01000080">
    <property type="protein sequence ID" value="GHE25065.1"/>
    <property type="molecule type" value="Genomic_DNA"/>
</dbReference>
<dbReference type="GeneID" id="95357830"/>
<dbReference type="RefSeq" id="WP_190215489.1">
    <property type="nucleotide sequence ID" value="NZ_BNBO01000080.1"/>
</dbReference>
<keyword evidence="14" id="KW-0808">Transferase</keyword>
<evidence type="ECO:0000256" key="3">
    <source>
        <dbReference type="ARBA" id="ARBA00008621"/>
    </source>
</evidence>
<dbReference type="InterPro" id="IPR005493">
    <property type="entry name" value="RraA/RraA-like"/>
</dbReference>
<proteinExistence type="inferred from homology"/>
<dbReference type="AlphaFoldDB" id="A0A918YUP2"/>
<evidence type="ECO:0000256" key="7">
    <source>
        <dbReference type="ARBA" id="ARBA00016549"/>
    </source>
</evidence>
<evidence type="ECO:0000256" key="11">
    <source>
        <dbReference type="ARBA" id="ARBA00032305"/>
    </source>
</evidence>
<comment type="catalytic activity">
    <reaction evidence="1">
        <text>4-hydroxy-4-methyl-2-oxoglutarate = 2 pyruvate</text>
        <dbReference type="Rhea" id="RHEA:22748"/>
        <dbReference type="ChEBI" id="CHEBI:15361"/>
        <dbReference type="ChEBI" id="CHEBI:58276"/>
        <dbReference type="EC" id="4.1.3.17"/>
    </reaction>
</comment>
<dbReference type="PANTHER" id="PTHR33254:SF4">
    <property type="entry name" value="4-HYDROXY-4-METHYL-2-OXOGLUTARATE ALDOLASE 3-RELATED"/>
    <property type="match status" value="1"/>
</dbReference>
<dbReference type="Proteomes" id="UP000617734">
    <property type="component" value="Unassembled WGS sequence"/>
</dbReference>